<evidence type="ECO:0000256" key="4">
    <source>
        <dbReference type="ARBA" id="ARBA00022448"/>
    </source>
</evidence>
<proteinExistence type="inferred from homology"/>
<geneLocation type="mitochondrion" evidence="10"/>
<keyword evidence="9 10" id="KW-0496">Mitochondrion</keyword>
<comment type="catalytic activity">
    <reaction evidence="8 9">
        <text>a ubiquinone + NADH + 5 H(+)(in) = a ubiquinol + NAD(+) + 4 H(+)(out)</text>
        <dbReference type="Rhea" id="RHEA:29091"/>
        <dbReference type="Rhea" id="RHEA-COMP:9565"/>
        <dbReference type="Rhea" id="RHEA-COMP:9566"/>
        <dbReference type="ChEBI" id="CHEBI:15378"/>
        <dbReference type="ChEBI" id="CHEBI:16389"/>
        <dbReference type="ChEBI" id="CHEBI:17976"/>
        <dbReference type="ChEBI" id="CHEBI:57540"/>
        <dbReference type="ChEBI" id="CHEBI:57945"/>
        <dbReference type="EC" id="7.1.1.2"/>
    </reaction>
</comment>
<evidence type="ECO:0000256" key="5">
    <source>
        <dbReference type="ARBA" id="ARBA00022692"/>
    </source>
</evidence>
<dbReference type="GO" id="GO:0030964">
    <property type="term" value="C:NADH dehydrogenase complex"/>
    <property type="evidence" value="ECO:0007669"/>
    <property type="project" value="TreeGrafter"/>
</dbReference>
<feature type="transmembrane region" description="Helical" evidence="9">
    <location>
        <begin position="6"/>
        <end position="25"/>
    </location>
</feature>
<keyword evidence="5 9" id="KW-0812">Transmembrane</keyword>
<evidence type="ECO:0000256" key="3">
    <source>
        <dbReference type="ARBA" id="ARBA00021007"/>
    </source>
</evidence>
<keyword evidence="4 9" id="KW-0813">Transport</keyword>
<comment type="function">
    <text evidence="9">Core subunit of the mitochondrial membrane respiratory chain NADH dehydrogenase (Complex I) which catalyzes electron transfer from NADH through the respiratory chain, using ubiquinone as an electron acceptor. Essential for the catalytic activity of complex I.</text>
</comment>
<dbReference type="GO" id="GO:0031966">
    <property type="term" value="C:mitochondrial membrane"/>
    <property type="evidence" value="ECO:0007669"/>
    <property type="project" value="UniProtKB-SubCell"/>
</dbReference>
<feature type="transmembrane region" description="Helical" evidence="9">
    <location>
        <begin position="57"/>
        <end position="78"/>
    </location>
</feature>
<keyword evidence="9" id="KW-0249">Electron transport</keyword>
<comment type="subcellular location">
    <subcellularLocation>
        <location evidence="1">Membrane</location>
    </subcellularLocation>
    <subcellularLocation>
        <location evidence="9">Mitochondrion membrane</location>
        <topology evidence="9">Multi-pass membrane protein</topology>
    </subcellularLocation>
</comment>
<evidence type="ECO:0000256" key="7">
    <source>
        <dbReference type="ARBA" id="ARBA00023136"/>
    </source>
</evidence>
<organism evidence="10">
    <name type="scientific">Phanerotoma flava</name>
    <dbReference type="NCBI Taxonomy" id="684660"/>
    <lineage>
        <taxon>Eukaryota</taxon>
        <taxon>Metazoa</taxon>
        <taxon>Ecdysozoa</taxon>
        <taxon>Arthropoda</taxon>
        <taxon>Hexapoda</taxon>
        <taxon>Insecta</taxon>
        <taxon>Pterygota</taxon>
        <taxon>Neoptera</taxon>
        <taxon>Endopterygota</taxon>
        <taxon>Hymenoptera</taxon>
        <taxon>Apocrita</taxon>
        <taxon>Ichneumonoidea</taxon>
        <taxon>Braconidae</taxon>
        <taxon>Cheloninae</taxon>
        <taxon>Phanerotoma</taxon>
    </lineage>
</organism>
<keyword evidence="9" id="KW-0830">Ubiquinone</keyword>
<feature type="transmembrane region" description="Helical" evidence="9">
    <location>
        <begin position="90"/>
        <end position="109"/>
    </location>
</feature>
<keyword evidence="9" id="KW-0679">Respiratory chain</keyword>
<evidence type="ECO:0000256" key="8">
    <source>
        <dbReference type="ARBA" id="ARBA00049551"/>
    </source>
</evidence>
<keyword evidence="9" id="KW-0520">NAD</keyword>
<evidence type="ECO:0000256" key="6">
    <source>
        <dbReference type="ARBA" id="ARBA00022989"/>
    </source>
</evidence>
<keyword evidence="6 9" id="KW-1133">Transmembrane helix</keyword>
<dbReference type="InterPro" id="IPR038430">
    <property type="entry name" value="NDAH_ubi_oxred_su3_sf"/>
</dbReference>
<dbReference type="PANTHER" id="PTHR11058">
    <property type="entry name" value="NADH-UBIQUINONE OXIDOREDUCTASE CHAIN 3"/>
    <property type="match status" value="1"/>
</dbReference>
<accession>D8WHA8</accession>
<dbReference type="Gene3D" id="1.20.58.1610">
    <property type="entry name" value="NADH:ubiquinone/plastoquinone oxidoreductase, chain 3"/>
    <property type="match status" value="1"/>
</dbReference>
<keyword evidence="7 9" id="KW-0472">Membrane</keyword>
<gene>
    <name evidence="10" type="primary">ND3</name>
</gene>
<dbReference type="GO" id="GO:0008137">
    <property type="term" value="F:NADH dehydrogenase (ubiquinone) activity"/>
    <property type="evidence" value="ECO:0007669"/>
    <property type="project" value="UniProtKB-UniRule"/>
</dbReference>
<name>D8WHA8_9HYME</name>
<evidence type="ECO:0000313" key="10">
    <source>
        <dbReference type="EMBL" id="ACY09431.1"/>
    </source>
</evidence>
<keyword evidence="9" id="KW-1278">Translocase</keyword>
<dbReference type="Pfam" id="PF00507">
    <property type="entry name" value="Oxidored_q4"/>
    <property type="match status" value="1"/>
</dbReference>
<dbReference type="AlphaFoldDB" id="D8WHA8"/>
<dbReference type="PANTHER" id="PTHR11058:SF9">
    <property type="entry name" value="NADH-UBIQUINONE OXIDOREDUCTASE CHAIN 3"/>
    <property type="match status" value="1"/>
</dbReference>
<sequence>MMFLLVMFLIVMLIGIVLLLINIFISMKKNNFREKNTSFECGFDVFFKSRMPFSVHFYLIGVLFLVFDIEIILLFPMINSLKILSMFNWYYISMMLLLILFFGLEMEIYNGILKWII</sequence>
<protein>
    <recommendedName>
        <fullName evidence="3 9">NADH-ubiquinone oxidoreductase chain 3</fullName>
        <ecNumber evidence="9">7.1.1.2</ecNumber>
    </recommendedName>
</protein>
<dbReference type="EC" id="7.1.1.2" evidence="9"/>
<reference evidence="10" key="1">
    <citation type="journal article" date="2010" name="BMC Genomics">
        <title>Comparative mitogenomics of Braconidae (Insecta: Hymenoptera) and the phylogenetic utility of mitochondrial genomes with special reference to Holometabolous insects.</title>
        <authorList>
            <person name="Wei S.J."/>
            <person name="Shi M."/>
            <person name="Sharkey M.J."/>
            <person name="van Achterberg C."/>
            <person name="Chen X.X."/>
        </authorList>
    </citation>
    <scope>NUCLEOTIDE SEQUENCE</scope>
</reference>
<dbReference type="InterPro" id="IPR000440">
    <property type="entry name" value="NADH_UbQ/plastoQ_OxRdtase_su3"/>
</dbReference>
<evidence type="ECO:0000256" key="1">
    <source>
        <dbReference type="ARBA" id="ARBA00004370"/>
    </source>
</evidence>
<comment type="similarity">
    <text evidence="2 9">Belongs to the complex I subunit 3 family.</text>
</comment>
<dbReference type="EMBL" id="GU097654">
    <property type="protein sequence ID" value="ACY09431.1"/>
    <property type="molecule type" value="Genomic_DNA"/>
</dbReference>
<evidence type="ECO:0000256" key="9">
    <source>
        <dbReference type="RuleBase" id="RU003640"/>
    </source>
</evidence>
<evidence type="ECO:0000256" key="2">
    <source>
        <dbReference type="ARBA" id="ARBA00008472"/>
    </source>
</evidence>